<dbReference type="GO" id="GO:0080044">
    <property type="term" value="F:quercetin 7-O-glucosyltransferase activity"/>
    <property type="evidence" value="ECO:0007669"/>
    <property type="project" value="TreeGrafter"/>
</dbReference>
<keyword evidence="3" id="KW-1185">Reference proteome</keyword>
<dbReference type="GO" id="GO:0080043">
    <property type="term" value="F:quercetin 3-O-glucosyltransferase activity"/>
    <property type="evidence" value="ECO:0007669"/>
    <property type="project" value="TreeGrafter"/>
</dbReference>
<organism evidence="2 3">
    <name type="scientific">Papaver somniferum</name>
    <name type="common">Opium poppy</name>
    <dbReference type="NCBI Taxonomy" id="3469"/>
    <lineage>
        <taxon>Eukaryota</taxon>
        <taxon>Viridiplantae</taxon>
        <taxon>Streptophyta</taxon>
        <taxon>Embryophyta</taxon>
        <taxon>Tracheophyta</taxon>
        <taxon>Spermatophyta</taxon>
        <taxon>Magnoliopsida</taxon>
        <taxon>Ranunculales</taxon>
        <taxon>Papaveraceae</taxon>
        <taxon>Papaveroideae</taxon>
        <taxon>Papaver</taxon>
    </lineage>
</organism>
<protein>
    <submittedName>
        <fullName evidence="2">Uncharacterized protein</fullName>
    </submittedName>
</protein>
<evidence type="ECO:0000313" key="3">
    <source>
        <dbReference type="Proteomes" id="UP000316621"/>
    </source>
</evidence>
<dbReference type="Proteomes" id="UP000316621">
    <property type="component" value="Chromosome 7"/>
</dbReference>
<sequence>MEIDNDVKRDAVEELVRELMEGEKGKEMKKRATEWKRKSEEAVAPGGSSYVNLNKMIDEIMHAC</sequence>
<gene>
    <name evidence="2" type="ORF">C5167_031978</name>
</gene>
<dbReference type="EMBL" id="CM010721">
    <property type="protein sequence ID" value="RZC68808.1"/>
    <property type="molecule type" value="Genomic_DNA"/>
</dbReference>
<dbReference type="PANTHER" id="PTHR11926">
    <property type="entry name" value="GLUCOSYL/GLUCURONOSYL TRANSFERASES"/>
    <property type="match status" value="1"/>
</dbReference>
<accession>A0A4Y7K9X9</accession>
<name>A0A4Y7K9X9_PAPSO</name>
<dbReference type="SUPFAM" id="SSF53756">
    <property type="entry name" value="UDP-Glycosyltransferase/glycogen phosphorylase"/>
    <property type="match status" value="1"/>
</dbReference>
<dbReference type="Gene3D" id="3.40.50.2000">
    <property type="entry name" value="Glycogen Phosphorylase B"/>
    <property type="match status" value="2"/>
</dbReference>
<evidence type="ECO:0000313" key="2">
    <source>
        <dbReference type="EMBL" id="RZC68808.1"/>
    </source>
</evidence>
<reference evidence="2 3" key="1">
    <citation type="journal article" date="2018" name="Science">
        <title>The opium poppy genome and morphinan production.</title>
        <authorList>
            <person name="Guo L."/>
            <person name="Winzer T."/>
            <person name="Yang X."/>
            <person name="Li Y."/>
            <person name="Ning Z."/>
            <person name="He Z."/>
            <person name="Teodor R."/>
            <person name="Lu Y."/>
            <person name="Bowser T.A."/>
            <person name="Graham I.A."/>
            <person name="Ye K."/>
        </authorList>
    </citation>
    <scope>NUCLEOTIDE SEQUENCE [LARGE SCALE GENOMIC DNA]</scope>
    <source>
        <strain evidence="3">cv. HN1</strain>
        <tissue evidence="2">Leaves</tissue>
    </source>
</reference>
<dbReference type="OMA" id="IDEIMHA"/>
<comment type="similarity">
    <text evidence="1">Belongs to the UDP-glycosyltransferase family.</text>
</comment>
<dbReference type="AlphaFoldDB" id="A0A4Y7K9X9"/>
<proteinExistence type="inferred from homology"/>
<evidence type="ECO:0000256" key="1">
    <source>
        <dbReference type="ARBA" id="ARBA00009995"/>
    </source>
</evidence>
<dbReference type="Gramene" id="RZC68808">
    <property type="protein sequence ID" value="RZC68808"/>
    <property type="gene ID" value="C5167_031978"/>
</dbReference>
<dbReference type="PANTHER" id="PTHR11926:SF774">
    <property type="entry name" value="UDP-GLYCOSYLTRANSFERASE 85A1-RELATED"/>
    <property type="match status" value="1"/>
</dbReference>